<evidence type="ECO:0000313" key="8">
    <source>
        <dbReference type="EMBL" id="URE10586.1"/>
    </source>
</evidence>
<protein>
    <submittedName>
        <fullName evidence="8">Heme oxygenase 2</fullName>
    </submittedName>
</protein>
<evidence type="ECO:0000256" key="7">
    <source>
        <dbReference type="SAM" id="MobiDB-lite"/>
    </source>
</evidence>
<evidence type="ECO:0000256" key="2">
    <source>
        <dbReference type="ARBA" id="ARBA00006134"/>
    </source>
</evidence>
<dbReference type="EMBL" id="CP097508">
    <property type="protein sequence ID" value="URE10586.1"/>
    <property type="molecule type" value="Genomic_DNA"/>
</dbReference>
<dbReference type="PANTHER" id="PTHR35703">
    <property type="entry name" value="HEME OXYGENASE 1, CHLOROPLASTIC-RELATED"/>
    <property type="match status" value="1"/>
</dbReference>
<dbReference type="GO" id="GO:0006788">
    <property type="term" value="P:heme oxidation"/>
    <property type="evidence" value="ECO:0007669"/>
    <property type="project" value="InterPro"/>
</dbReference>
<evidence type="ECO:0000256" key="4">
    <source>
        <dbReference type="ARBA" id="ARBA00022531"/>
    </source>
</evidence>
<name>A0A9E7G922_9LILI</name>
<keyword evidence="6" id="KW-0809">Transit peptide</keyword>
<dbReference type="CDD" id="cd19165">
    <property type="entry name" value="HemeO"/>
    <property type="match status" value="1"/>
</dbReference>
<keyword evidence="9" id="KW-1185">Reference proteome</keyword>
<dbReference type="InterPro" id="IPR016084">
    <property type="entry name" value="Haem_Oase-like_multi-hlx"/>
</dbReference>
<keyword evidence="3" id="KW-0150">Chloroplast</keyword>
<dbReference type="GO" id="GO:0004392">
    <property type="term" value="F:heme oxygenase (decyclizing) activity"/>
    <property type="evidence" value="ECO:0007669"/>
    <property type="project" value="InterPro"/>
</dbReference>
<dbReference type="InterPro" id="IPR002051">
    <property type="entry name" value="Haem_Oase"/>
</dbReference>
<evidence type="ECO:0000256" key="5">
    <source>
        <dbReference type="ARBA" id="ARBA00022640"/>
    </source>
</evidence>
<proteinExistence type="inferred from homology"/>
<dbReference type="AlphaFoldDB" id="A0A9E7G922"/>
<reference evidence="8" key="1">
    <citation type="submission" date="2022-05" db="EMBL/GenBank/DDBJ databases">
        <title>The Musa troglodytarum L. genome provides insights into the mechanism of non-climacteric behaviour and enrichment of carotenoids.</title>
        <authorList>
            <person name="Wang J."/>
        </authorList>
    </citation>
    <scope>NUCLEOTIDE SEQUENCE</scope>
    <source>
        <tissue evidence="8">Leaf</tissue>
    </source>
</reference>
<dbReference type="GO" id="GO:0010024">
    <property type="term" value="P:phytochromobilin biosynthetic process"/>
    <property type="evidence" value="ECO:0007669"/>
    <property type="project" value="TreeGrafter"/>
</dbReference>
<dbReference type="Gene3D" id="1.20.910.10">
    <property type="entry name" value="Heme oxygenase-like"/>
    <property type="match status" value="1"/>
</dbReference>
<dbReference type="GO" id="GO:0015979">
    <property type="term" value="P:photosynthesis"/>
    <property type="evidence" value="ECO:0007669"/>
    <property type="project" value="UniProtKB-KW"/>
</dbReference>
<keyword evidence="4" id="KW-0602">Photosynthesis</keyword>
<dbReference type="Proteomes" id="UP001055439">
    <property type="component" value="Chromosome 6"/>
</dbReference>
<dbReference type="Pfam" id="PF01126">
    <property type="entry name" value="Heme_oxygenase"/>
    <property type="match status" value="1"/>
</dbReference>
<evidence type="ECO:0000256" key="1">
    <source>
        <dbReference type="ARBA" id="ARBA00004229"/>
    </source>
</evidence>
<gene>
    <name evidence="8" type="ORF">MUK42_23591</name>
</gene>
<organism evidence="8 9">
    <name type="scientific">Musa troglodytarum</name>
    <name type="common">fe'i banana</name>
    <dbReference type="NCBI Taxonomy" id="320322"/>
    <lineage>
        <taxon>Eukaryota</taxon>
        <taxon>Viridiplantae</taxon>
        <taxon>Streptophyta</taxon>
        <taxon>Embryophyta</taxon>
        <taxon>Tracheophyta</taxon>
        <taxon>Spermatophyta</taxon>
        <taxon>Magnoliopsida</taxon>
        <taxon>Liliopsida</taxon>
        <taxon>Zingiberales</taxon>
        <taxon>Musaceae</taxon>
        <taxon>Musa</taxon>
    </lineage>
</organism>
<evidence type="ECO:0000313" key="9">
    <source>
        <dbReference type="Proteomes" id="UP001055439"/>
    </source>
</evidence>
<dbReference type="InterPro" id="IPR016951">
    <property type="entry name" value="Haem_Oase_decyc_pln"/>
</dbReference>
<dbReference type="OrthoDB" id="652091at2759"/>
<feature type="region of interest" description="Disordered" evidence="7">
    <location>
        <begin position="53"/>
        <end position="72"/>
    </location>
</feature>
<dbReference type="PANTHER" id="PTHR35703:SF1">
    <property type="entry name" value="INACTIVE HEME OXYGENASE 2, CHLOROPLASTIC-RELATED"/>
    <property type="match status" value="1"/>
</dbReference>
<keyword evidence="5" id="KW-0934">Plastid</keyword>
<dbReference type="InterPro" id="IPR016053">
    <property type="entry name" value="Haem_Oase-like"/>
</dbReference>
<evidence type="ECO:0000256" key="6">
    <source>
        <dbReference type="ARBA" id="ARBA00022946"/>
    </source>
</evidence>
<comment type="similarity">
    <text evidence="2">Belongs to the heme oxygenase family.</text>
</comment>
<evidence type="ECO:0000256" key="3">
    <source>
        <dbReference type="ARBA" id="ARBA00022528"/>
    </source>
</evidence>
<dbReference type="SUPFAM" id="SSF48613">
    <property type="entry name" value="Heme oxygenase-like"/>
    <property type="match status" value="1"/>
</dbReference>
<sequence length="370" mass="40470">MLLAVPSSSSSSASSVSSFRAWESLSFPCSKPHSAFSKPNIIFLNPNPERFSISSASSPHPPSPLVASTTLPSSTAPVLKKRKRYRKPYPGESEGIVQEMRFVAMRLRNDAGSGEKEEEEQAGGGWETWQPSMEGFLKYLVDSKLVFETIERIVDESTDVAHVYFRNTGLERAASLSKDLAWFSQRDIMIPKPSNPGTSYATYLSELAEKSVPSFLCHFYNIYFAHITGGQRIGKKVCDMLLEGRELEFYKWDSDVHELLKGTRENLNNLGEVTGVVSVAPYLTDAAPGPGGGLMAGCPLSGSGMAYLVHIYWCIEYTTSMQWAESFGQACMSGVAPPSVETSTHTGGSGGETSKRKDLGWVEGQKGVWS</sequence>
<comment type="subcellular location">
    <subcellularLocation>
        <location evidence="1">Plastid</location>
        <location evidence="1">Chloroplast</location>
    </subcellularLocation>
</comment>
<dbReference type="GO" id="GO:0009507">
    <property type="term" value="C:chloroplast"/>
    <property type="evidence" value="ECO:0007669"/>
    <property type="project" value="UniProtKB-SubCell"/>
</dbReference>
<accession>A0A9E7G922</accession>
<feature type="region of interest" description="Disordered" evidence="7">
    <location>
        <begin position="338"/>
        <end position="370"/>
    </location>
</feature>